<dbReference type="PANTHER" id="PTHR47186:SF54">
    <property type="entry name" value="DISEASE RESISTANCE RPP13-LIKE PROTEIN 4"/>
    <property type="match status" value="1"/>
</dbReference>
<dbReference type="InterPro" id="IPR055414">
    <property type="entry name" value="LRR_R13L4/SHOC2-like"/>
</dbReference>
<protein>
    <recommendedName>
        <fullName evidence="2">Disease resistance R13L4/SHOC-2-like LRR domain-containing protein</fullName>
    </recommendedName>
</protein>
<dbReference type="STRING" id="40149.A0A0E0CLS5"/>
<dbReference type="Pfam" id="PF23598">
    <property type="entry name" value="LRR_14"/>
    <property type="match status" value="1"/>
</dbReference>
<accession>A0A0E0CLS5</accession>
<dbReference type="SUPFAM" id="SSF52047">
    <property type="entry name" value="RNI-like"/>
    <property type="match status" value="1"/>
</dbReference>
<evidence type="ECO:0000256" key="1">
    <source>
        <dbReference type="ARBA" id="ARBA00022737"/>
    </source>
</evidence>
<feature type="domain" description="Disease resistance R13L4/SHOC-2-like LRR" evidence="2">
    <location>
        <begin position="62"/>
        <end position="286"/>
    </location>
</feature>
<proteinExistence type="predicted"/>
<dbReference type="eggNOG" id="ENOG502QSXD">
    <property type="taxonomic scope" value="Eukaryota"/>
</dbReference>
<reference evidence="3" key="2">
    <citation type="submission" date="2018-05" db="EMBL/GenBank/DDBJ databases">
        <title>OmerRS3 (Oryza meridionalis Reference Sequence Version 3).</title>
        <authorList>
            <person name="Zhang J."/>
            <person name="Kudrna D."/>
            <person name="Lee S."/>
            <person name="Talag J."/>
            <person name="Welchert J."/>
            <person name="Wing R.A."/>
        </authorList>
    </citation>
    <scope>NUCLEOTIDE SEQUENCE [LARGE SCALE GENOMIC DNA]</scope>
    <source>
        <strain evidence="3">cv. OR44</strain>
    </source>
</reference>
<keyword evidence="1" id="KW-0677">Repeat</keyword>
<reference evidence="3" key="1">
    <citation type="submission" date="2015-04" db="UniProtKB">
        <authorList>
            <consortium name="EnsemblPlants"/>
        </authorList>
    </citation>
    <scope>IDENTIFICATION</scope>
</reference>
<dbReference type="Gene3D" id="3.80.10.10">
    <property type="entry name" value="Ribonuclease Inhibitor"/>
    <property type="match status" value="1"/>
</dbReference>
<keyword evidence="4" id="KW-1185">Reference proteome</keyword>
<organism evidence="3">
    <name type="scientific">Oryza meridionalis</name>
    <dbReference type="NCBI Taxonomy" id="40149"/>
    <lineage>
        <taxon>Eukaryota</taxon>
        <taxon>Viridiplantae</taxon>
        <taxon>Streptophyta</taxon>
        <taxon>Embryophyta</taxon>
        <taxon>Tracheophyta</taxon>
        <taxon>Spermatophyta</taxon>
        <taxon>Magnoliopsida</taxon>
        <taxon>Liliopsida</taxon>
        <taxon>Poales</taxon>
        <taxon>Poaceae</taxon>
        <taxon>BOP clade</taxon>
        <taxon>Oryzoideae</taxon>
        <taxon>Oryzeae</taxon>
        <taxon>Oryzinae</taxon>
        <taxon>Oryza</taxon>
    </lineage>
</organism>
<dbReference type="HOGENOM" id="CLU_050766_0_0_1"/>
<evidence type="ECO:0000259" key="2">
    <source>
        <dbReference type="Pfam" id="PF23598"/>
    </source>
</evidence>
<sequence length="387" mass="45809">MERQNNETKLELHEFDNIRVVLNINAHVYHLPESLLSYFGSQLVVLQLGRWWNFDDNTYIEVEGLEKLSAIGNLKNLRYLDIHGLSKLIELPKEVNQLQQLEVLDVHGCQNLTRVMSSAIKMLRRYRNKVCHLQDLGARMKNLRKLGIYVSTNADVDKNEMGQLRHLNSLLSLTITLGELASILKFPERIEEKNKVLVWWTSLVLPPNLMKLDARCYPKKEIPYDWFQPKEHSKPTMLTKLYVRGGAMKRLKLPQEKNINILRLKYLNELKMQYNEMFHMMKNLRYVEIVIKQDKVMMSEKRKYRAEYVEPEPYMVREERKKAQEEEEKLMTNIKEIMGIPKSILDEHGVWESDQKEAAQNMKEKAQRVIETKARVHSSPTIFNWFL</sequence>
<dbReference type="InterPro" id="IPR032675">
    <property type="entry name" value="LRR_dom_sf"/>
</dbReference>
<dbReference type="Gramene" id="OMERI02G19840.1">
    <property type="protein sequence ID" value="OMERI02G19840.1"/>
    <property type="gene ID" value="OMERI02G19840"/>
</dbReference>
<dbReference type="Proteomes" id="UP000008021">
    <property type="component" value="Chromosome 2"/>
</dbReference>
<dbReference type="AlphaFoldDB" id="A0A0E0CLS5"/>
<name>A0A0E0CLS5_9ORYZ</name>
<dbReference type="EnsemblPlants" id="OMERI02G19840.1">
    <property type="protein sequence ID" value="OMERI02G19840.1"/>
    <property type="gene ID" value="OMERI02G19840"/>
</dbReference>
<dbReference type="PANTHER" id="PTHR47186">
    <property type="entry name" value="LEUCINE-RICH REPEAT-CONTAINING PROTEIN 57"/>
    <property type="match status" value="1"/>
</dbReference>
<evidence type="ECO:0000313" key="4">
    <source>
        <dbReference type="Proteomes" id="UP000008021"/>
    </source>
</evidence>
<evidence type="ECO:0000313" key="3">
    <source>
        <dbReference type="EnsemblPlants" id="OMERI02G19840.1"/>
    </source>
</evidence>